<dbReference type="InterPro" id="IPR004394">
    <property type="entry name" value="Iojap/RsfS/C7orf30"/>
</dbReference>
<protein>
    <recommendedName>
        <fullName evidence="2">Ribosomal silencing factor RsfS</fullName>
    </recommendedName>
</protein>
<dbReference type="SUPFAM" id="SSF81301">
    <property type="entry name" value="Nucleotidyltransferase"/>
    <property type="match status" value="1"/>
</dbReference>
<evidence type="ECO:0000256" key="3">
    <source>
        <dbReference type="SAM" id="MobiDB-lite"/>
    </source>
</evidence>
<dbReference type="GO" id="GO:0017148">
    <property type="term" value="P:negative regulation of translation"/>
    <property type="evidence" value="ECO:0007669"/>
    <property type="project" value="UniProtKB-UniRule"/>
</dbReference>
<keyword evidence="2" id="KW-0810">Translation regulation</keyword>
<sequence>MKTTGSSTISSSTSTSAASSRSLQHACLCARACDNLRGENTIVLDLTGITPLFDYFVITTGNSRRQMHAIAEECDRVLAQQNSRRMGVEGYDESNWIVEDYGDVVLHVFTGETRELYDLENLWADAPQVDWQDQLEKSGAAPPDSPPGDEPSTD</sequence>
<dbReference type="PANTHER" id="PTHR21043">
    <property type="entry name" value="IOJAP SUPERFAMILY ORTHOLOG"/>
    <property type="match status" value="1"/>
</dbReference>
<keyword evidence="2" id="KW-0678">Repressor</keyword>
<dbReference type="AlphaFoldDB" id="A0A517Z323"/>
<dbReference type="PANTHER" id="PTHR21043:SF0">
    <property type="entry name" value="MITOCHONDRIAL ASSEMBLY OF RIBOSOMAL LARGE SUBUNIT PROTEIN 1"/>
    <property type="match status" value="1"/>
</dbReference>
<dbReference type="InterPro" id="IPR043519">
    <property type="entry name" value="NT_sf"/>
</dbReference>
<comment type="function">
    <text evidence="2">Functions as a ribosomal silencing factor. Interacts with ribosomal protein uL14 (rplN), blocking formation of intersubunit bridge B8. Prevents association of the 30S and 50S ribosomal subunits and the formation of functional ribosomes, thus repressing translation.</text>
</comment>
<evidence type="ECO:0000256" key="2">
    <source>
        <dbReference type="HAMAP-Rule" id="MF_01477"/>
    </source>
</evidence>
<evidence type="ECO:0000313" key="4">
    <source>
        <dbReference type="EMBL" id="QDU36892.1"/>
    </source>
</evidence>
<evidence type="ECO:0000256" key="1">
    <source>
        <dbReference type="ARBA" id="ARBA00010574"/>
    </source>
</evidence>
<dbReference type="Proteomes" id="UP000320496">
    <property type="component" value="Chromosome"/>
</dbReference>
<comment type="subcellular location">
    <subcellularLocation>
        <location evidence="2">Cytoplasm</location>
    </subcellularLocation>
</comment>
<reference evidence="4 5" key="1">
    <citation type="submission" date="2019-02" db="EMBL/GenBank/DDBJ databases">
        <title>Deep-cultivation of Planctomycetes and their phenomic and genomic characterization uncovers novel biology.</title>
        <authorList>
            <person name="Wiegand S."/>
            <person name="Jogler M."/>
            <person name="Boedeker C."/>
            <person name="Pinto D."/>
            <person name="Vollmers J."/>
            <person name="Rivas-Marin E."/>
            <person name="Kohn T."/>
            <person name="Peeters S.H."/>
            <person name="Heuer A."/>
            <person name="Rast P."/>
            <person name="Oberbeckmann S."/>
            <person name="Bunk B."/>
            <person name="Jeske O."/>
            <person name="Meyerdierks A."/>
            <person name="Storesund J.E."/>
            <person name="Kallscheuer N."/>
            <person name="Luecker S."/>
            <person name="Lage O.M."/>
            <person name="Pohl T."/>
            <person name="Merkel B.J."/>
            <person name="Hornburger P."/>
            <person name="Mueller R.-W."/>
            <person name="Bruemmer F."/>
            <person name="Labrenz M."/>
            <person name="Spormann A.M."/>
            <person name="Op den Camp H."/>
            <person name="Overmann J."/>
            <person name="Amann R."/>
            <person name="Jetten M.S.M."/>
            <person name="Mascher T."/>
            <person name="Medema M.H."/>
            <person name="Devos D.P."/>
            <person name="Kaster A.-K."/>
            <person name="Ovreas L."/>
            <person name="Rohde M."/>
            <person name="Galperin M.Y."/>
            <person name="Jogler C."/>
        </authorList>
    </citation>
    <scope>NUCLEOTIDE SEQUENCE [LARGE SCALE GENOMIC DNA]</scope>
    <source>
        <strain evidence="4 5">Mal4</strain>
    </source>
</reference>
<dbReference type="GO" id="GO:0042256">
    <property type="term" value="P:cytosolic ribosome assembly"/>
    <property type="evidence" value="ECO:0007669"/>
    <property type="project" value="UniProtKB-UniRule"/>
</dbReference>
<dbReference type="KEGG" id="mri:Mal4_11930"/>
<proteinExistence type="inferred from homology"/>
<accession>A0A517Z323</accession>
<dbReference type="GO" id="GO:0090071">
    <property type="term" value="P:negative regulation of ribosome biogenesis"/>
    <property type="evidence" value="ECO:0007669"/>
    <property type="project" value="UniProtKB-UniRule"/>
</dbReference>
<name>A0A517Z323_9PLAN</name>
<keyword evidence="2" id="KW-0963">Cytoplasm</keyword>
<keyword evidence="5" id="KW-1185">Reference proteome</keyword>
<dbReference type="EMBL" id="CP036275">
    <property type="protein sequence ID" value="QDU36892.1"/>
    <property type="molecule type" value="Genomic_DNA"/>
</dbReference>
<dbReference type="GO" id="GO:0005737">
    <property type="term" value="C:cytoplasm"/>
    <property type="evidence" value="ECO:0007669"/>
    <property type="project" value="UniProtKB-SubCell"/>
</dbReference>
<dbReference type="Gene3D" id="3.30.460.10">
    <property type="entry name" value="Beta Polymerase, domain 2"/>
    <property type="match status" value="1"/>
</dbReference>
<dbReference type="Pfam" id="PF02410">
    <property type="entry name" value="RsfS"/>
    <property type="match status" value="1"/>
</dbReference>
<dbReference type="HAMAP" id="MF_01477">
    <property type="entry name" value="Iojap_RsfS"/>
    <property type="match status" value="1"/>
</dbReference>
<comment type="similarity">
    <text evidence="1 2">Belongs to the Iojap/RsfS family.</text>
</comment>
<dbReference type="RefSeq" id="WP_231746726.1">
    <property type="nucleotide sequence ID" value="NZ_CP036275.1"/>
</dbReference>
<gene>
    <name evidence="2 4" type="primary">rsfS</name>
    <name evidence="4" type="ORF">Mal4_11930</name>
</gene>
<feature type="region of interest" description="Disordered" evidence="3">
    <location>
        <begin position="131"/>
        <end position="154"/>
    </location>
</feature>
<evidence type="ECO:0000313" key="5">
    <source>
        <dbReference type="Proteomes" id="UP000320496"/>
    </source>
</evidence>
<feature type="compositionally biased region" description="Pro residues" evidence="3">
    <location>
        <begin position="143"/>
        <end position="154"/>
    </location>
</feature>
<dbReference type="GO" id="GO:0043023">
    <property type="term" value="F:ribosomal large subunit binding"/>
    <property type="evidence" value="ECO:0007669"/>
    <property type="project" value="TreeGrafter"/>
</dbReference>
<comment type="subunit">
    <text evidence="2">Interacts with ribosomal protein uL14 (rplN).</text>
</comment>
<organism evidence="4 5">
    <name type="scientific">Maioricimonas rarisocia</name>
    <dbReference type="NCBI Taxonomy" id="2528026"/>
    <lineage>
        <taxon>Bacteria</taxon>
        <taxon>Pseudomonadati</taxon>
        <taxon>Planctomycetota</taxon>
        <taxon>Planctomycetia</taxon>
        <taxon>Planctomycetales</taxon>
        <taxon>Planctomycetaceae</taxon>
        <taxon>Maioricimonas</taxon>
    </lineage>
</organism>
<dbReference type="NCBIfam" id="TIGR00090">
    <property type="entry name" value="rsfS_iojap_ybeB"/>
    <property type="match status" value="1"/>
</dbReference>